<dbReference type="SUPFAM" id="SSF48150">
    <property type="entry name" value="DNA-glycosylase"/>
    <property type="match status" value="1"/>
</dbReference>
<dbReference type="PANTHER" id="PTHR30037">
    <property type="entry name" value="DNA-3-METHYLADENINE GLYCOSYLASE 1"/>
    <property type="match status" value="1"/>
</dbReference>
<dbReference type="GO" id="GO:0008725">
    <property type="term" value="F:DNA-3-methyladenine glycosylase activity"/>
    <property type="evidence" value="ECO:0007669"/>
    <property type="project" value="UniProtKB-EC"/>
</dbReference>
<name>B8KTF2_9GAMM</name>
<dbReference type="eggNOG" id="COG2818">
    <property type="taxonomic scope" value="Bacteria"/>
</dbReference>
<dbReference type="AlphaFoldDB" id="B8KTF2"/>
<dbReference type="Pfam" id="PF03352">
    <property type="entry name" value="Adenine_glyco"/>
    <property type="match status" value="1"/>
</dbReference>
<keyword evidence="1" id="KW-0326">Glycosidase</keyword>
<dbReference type="OrthoDB" id="9795156at2"/>
<dbReference type="STRING" id="565045.NOR51B_1207"/>
<protein>
    <submittedName>
        <fullName evidence="1">DNA-3-methyladenine glycosylase</fullName>
        <ecNumber evidence="1">3.2.2.20</ecNumber>
    </submittedName>
</protein>
<dbReference type="GO" id="GO:0006284">
    <property type="term" value="P:base-excision repair"/>
    <property type="evidence" value="ECO:0007669"/>
    <property type="project" value="InterPro"/>
</dbReference>
<keyword evidence="2" id="KW-1185">Reference proteome</keyword>
<gene>
    <name evidence="1" type="ORF">NOR51B_1207</name>
</gene>
<dbReference type="EMBL" id="DS999411">
    <property type="protein sequence ID" value="EED35262.1"/>
    <property type="molecule type" value="Genomic_DNA"/>
</dbReference>
<keyword evidence="1" id="KW-0378">Hydrolase</keyword>
<dbReference type="RefSeq" id="WP_009020008.1">
    <property type="nucleotide sequence ID" value="NZ_DS999411.1"/>
</dbReference>
<evidence type="ECO:0000313" key="2">
    <source>
        <dbReference type="Proteomes" id="UP000004699"/>
    </source>
</evidence>
<dbReference type="InterPro" id="IPR052891">
    <property type="entry name" value="DNA-3mA_glycosylase"/>
</dbReference>
<dbReference type="PANTHER" id="PTHR30037:SF3">
    <property type="entry name" value="BLR0857 PROTEIN"/>
    <property type="match status" value="1"/>
</dbReference>
<dbReference type="EC" id="3.2.2.20" evidence="1"/>
<proteinExistence type="predicted"/>
<evidence type="ECO:0000313" key="1">
    <source>
        <dbReference type="EMBL" id="EED35262.1"/>
    </source>
</evidence>
<dbReference type="HOGENOM" id="CLU_1239284_0_0_6"/>
<dbReference type="Proteomes" id="UP000004699">
    <property type="component" value="Unassembled WGS sequence"/>
</dbReference>
<dbReference type="InterPro" id="IPR005019">
    <property type="entry name" value="Adenine_glyco"/>
</dbReference>
<reference evidence="2" key="1">
    <citation type="journal article" date="2013" name="BMC Microbiol.">
        <title>Taxonomy and evolution of bacteriochlorophyll a-containing members of the OM60/NOR5 clade of marine gammaproteobacteria: description of Luminiphilus syltensis gen. nov., sp. nov., reclassification of Haliea rubra as Pseudohaliea rubra gen. nov., comb. nov., and emendation of Chromatocurvus halotolerans.</title>
        <authorList>
            <person name="Spring S."/>
            <person name="Riedel T."/>
            <person name="Sproer C."/>
            <person name="Yan S."/>
            <person name="Harder J."/>
            <person name="Fuchs B.M."/>
        </authorList>
    </citation>
    <scope>NUCLEOTIDE SEQUENCE [LARGE SCALE GENOMIC DNA]</scope>
    <source>
        <strain evidence="2">NOR51-B</strain>
    </source>
</reference>
<organism evidence="1 2">
    <name type="scientific">Luminiphilus syltensis NOR5-1B</name>
    <dbReference type="NCBI Taxonomy" id="565045"/>
    <lineage>
        <taxon>Bacteria</taxon>
        <taxon>Pseudomonadati</taxon>
        <taxon>Pseudomonadota</taxon>
        <taxon>Gammaproteobacteria</taxon>
        <taxon>Cellvibrionales</taxon>
        <taxon>Halieaceae</taxon>
        <taxon>Luminiphilus</taxon>
    </lineage>
</organism>
<sequence length="237" mass="27158">MTYPDYDALYERACERKGGEAAVEAMLPRIASKQRLKKLGSDRYLAEFTRKVFQSGFVWRVVDQKWKNFEEVFWDFDIPRLLMMPEDMLDRKAQDPAIIRNYNKVRTVLDNAAMIAETERREDKSFGQFIADWPSDDVVSLWQYLKREGSRLGGNTGPYALRTLGVDTFLLTADVEAFLRNHEIVDSGIGSRRAQQAAQNYFNDLRHQSGRSLSELSRIVSFGIGQNRGGVATSNNQ</sequence>
<accession>B8KTF2</accession>
<dbReference type="Gene3D" id="1.10.340.30">
    <property type="entry name" value="Hypothetical protein, domain 2"/>
    <property type="match status" value="1"/>
</dbReference>
<dbReference type="InterPro" id="IPR011257">
    <property type="entry name" value="DNA_glycosylase"/>
</dbReference>